<keyword evidence="4 6" id="KW-1133">Transmembrane helix</keyword>
<reference evidence="7 8" key="1">
    <citation type="submission" date="2019-07" db="EMBL/GenBank/DDBJ databases">
        <title>Genomic Encyclopedia of Type Strains, Phase I: the one thousand microbial genomes (KMG-I) project.</title>
        <authorList>
            <person name="Kyrpides N."/>
        </authorList>
    </citation>
    <scope>NUCLEOTIDE SEQUENCE [LARGE SCALE GENOMIC DNA]</scope>
    <source>
        <strain evidence="7 8">DSM 6562</strain>
    </source>
</reference>
<feature type="transmembrane region" description="Helical" evidence="6">
    <location>
        <begin position="89"/>
        <end position="109"/>
    </location>
</feature>
<proteinExistence type="predicted"/>
<feature type="transmembrane region" description="Helical" evidence="6">
    <location>
        <begin position="157"/>
        <end position="176"/>
    </location>
</feature>
<evidence type="ECO:0000256" key="1">
    <source>
        <dbReference type="ARBA" id="ARBA00004651"/>
    </source>
</evidence>
<evidence type="ECO:0000256" key="2">
    <source>
        <dbReference type="ARBA" id="ARBA00022475"/>
    </source>
</evidence>
<evidence type="ECO:0000313" key="8">
    <source>
        <dbReference type="Proteomes" id="UP000323166"/>
    </source>
</evidence>
<accession>A0A5S4ZWZ2</accession>
<keyword evidence="2" id="KW-1003">Cell membrane</keyword>
<feature type="transmembrane region" description="Helical" evidence="6">
    <location>
        <begin position="12"/>
        <end position="31"/>
    </location>
</feature>
<comment type="subcellular location">
    <subcellularLocation>
        <location evidence="1">Cell membrane</location>
        <topology evidence="1">Multi-pass membrane protein</topology>
    </subcellularLocation>
</comment>
<feature type="transmembrane region" description="Helical" evidence="6">
    <location>
        <begin position="121"/>
        <end position="137"/>
    </location>
</feature>
<dbReference type="AlphaFoldDB" id="A0A5S4ZWZ2"/>
<keyword evidence="8" id="KW-1185">Reference proteome</keyword>
<dbReference type="PANTHER" id="PTHR30482:SF10">
    <property type="entry name" value="HIGH-AFFINITY BRANCHED-CHAIN AMINO ACID TRANSPORT PROTEIN BRAE"/>
    <property type="match status" value="1"/>
</dbReference>
<comment type="caution">
    <text evidence="7">The sequence shown here is derived from an EMBL/GenBank/DDBJ whole genome shotgun (WGS) entry which is preliminary data.</text>
</comment>
<gene>
    <name evidence="7" type="ORF">LX24_00533</name>
</gene>
<dbReference type="InterPro" id="IPR001851">
    <property type="entry name" value="ABC_transp_permease"/>
</dbReference>
<feature type="transmembrane region" description="Helical" evidence="6">
    <location>
        <begin position="208"/>
        <end position="227"/>
    </location>
</feature>
<protein>
    <submittedName>
        <fullName evidence="7">Amino acid/amide ABC transporter membrane protein 2 (HAAT family)</fullName>
    </submittedName>
</protein>
<dbReference type="Proteomes" id="UP000323166">
    <property type="component" value="Unassembled WGS sequence"/>
</dbReference>
<organism evidence="7 8">
    <name type="scientific">Desulfallas thermosapovorans DSM 6562</name>
    <dbReference type="NCBI Taxonomy" id="1121431"/>
    <lineage>
        <taxon>Bacteria</taxon>
        <taxon>Bacillati</taxon>
        <taxon>Bacillota</taxon>
        <taxon>Clostridia</taxon>
        <taxon>Eubacteriales</taxon>
        <taxon>Desulfallaceae</taxon>
        <taxon>Desulfallas</taxon>
    </lineage>
</organism>
<keyword evidence="5 6" id="KW-0472">Membrane</keyword>
<evidence type="ECO:0000256" key="5">
    <source>
        <dbReference type="ARBA" id="ARBA00023136"/>
    </source>
</evidence>
<evidence type="ECO:0000256" key="6">
    <source>
        <dbReference type="SAM" id="Phobius"/>
    </source>
</evidence>
<dbReference type="Pfam" id="PF02653">
    <property type="entry name" value="BPD_transp_2"/>
    <property type="match status" value="1"/>
</dbReference>
<evidence type="ECO:0000313" key="7">
    <source>
        <dbReference type="EMBL" id="TYO97339.1"/>
    </source>
</evidence>
<dbReference type="EMBL" id="VNHM01000002">
    <property type="protein sequence ID" value="TYO97339.1"/>
    <property type="molecule type" value="Genomic_DNA"/>
</dbReference>
<dbReference type="GO" id="GO:0015658">
    <property type="term" value="F:branched-chain amino acid transmembrane transporter activity"/>
    <property type="evidence" value="ECO:0007669"/>
    <property type="project" value="InterPro"/>
</dbReference>
<dbReference type="PANTHER" id="PTHR30482">
    <property type="entry name" value="HIGH-AFFINITY BRANCHED-CHAIN AMINO ACID TRANSPORT SYSTEM PERMEASE"/>
    <property type="match status" value="1"/>
</dbReference>
<feature type="transmembrane region" description="Helical" evidence="6">
    <location>
        <begin position="43"/>
        <end position="69"/>
    </location>
</feature>
<feature type="transmembrane region" description="Helical" evidence="6">
    <location>
        <begin position="284"/>
        <end position="302"/>
    </location>
</feature>
<dbReference type="RefSeq" id="WP_166510584.1">
    <property type="nucleotide sequence ID" value="NZ_VNHM01000002.1"/>
</dbReference>
<keyword evidence="3 6" id="KW-0812">Transmembrane</keyword>
<evidence type="ECO:0000256" key="3">
    <source>
        <dbReference type="ARBA" id="ARBA00022692"/>
    </source>
</evidence>
<dbReference type="GO" id="GO:0005886">
    <property type="term" value="C:plasma membrane"/>
    <property type="evidence" value="ECO:0007669"/>
    <property type="project" value="UniProtKB-SubCell"/>
</dbReference>
<feature type="transmembrane region" description="Helical" evidence="6">
    <location>
        <begin position="247"/>
        <end position="272"/>
    </location>
</feature>
<evidence type="ECO:0000256" key="4">
    <source>
        <dbReference type="ARBA" id="ARBA00022989"/>
    </source>
</evidence>
<dbReference type="CDD" id="cd06581">
    <property type="entry name" value="TM_PBP1_LivM_like"/>
    <property type="match status" value="1"/>
</dbReference>
<dbReference type="InterPro" id="IPR043428">
    <property type="entry name" value="LivM-like"/>
</dbReference>
<name>A0A5S4ZWZ2_9FIRM</name>
<sequence length="334" mass="35773">MGSKNKHLISSIAGVIIFYVLVKAAIVTGLLNPYWQRVLDQSMIYVIGALGLSLIFGFTGQFSIGHAAFYGLGAYSAGLTGKMLGTGGIPSFLLALLVGTLFTALVAYLIGKPVLRLQSDYLGIATLGFGVIVKVALDNGNRLIPELGGATGMTGVPQVATFEWVLLFTLLAIIISRNFLHSTYGRVCTSIREDEIATKAVGINPAKYKMLVFVFGCALAGLAGAIYAHRYPFLHPSSFDFLQSFNFLIIVVAGGMGSLTGTVVTAVGWVFLQEGLRFMLGEAFMDWRGVIYALLLIILVLVRRQGLFGNKEIGFLTPQAVLTKGGKQNVTSQS</sequence>